<evidence type="ECO:0000256" key="7">
    <source>
        <dbReference type="SAM" id="Phobius"/>
    </source>
</evidence>
<evidence type="ECO:0000256" key="4">
    <source>
        <dbReference type="ARBA" id="ARBA00022801"/>
    </source>
</evidence>
<evidence type="ECO:0000256" key="2">
    <source>
        <dbReference type="ARBA" id="ARBA00009045"/>
    </source>
</evidence>
<gene>
    <name evidence="9" type="ORF">METZ01_LOCUS400817</name>
</gene>
<dbReference type="InterPro" id="IPR050925">
    <property type="entry name" value="Rhomboid_protease_S54"/>
</dbReference>
<protein>
    <recommendedName>
        <fullName evidence="8">Peptidase S54 rhomboid domain-containing protein</fullName>
    </recommendedName>
</protein>
<organism evidence="9">
    <name type="scientific">marine metagenome</name>
    <dbReference type="NCBI Taxonomy" id="408172"/>
    <lineage>
        <taxon>unclassified sequences</taxon>
        <taxon>metagenomes</taxon>
        <taxon>ecological metagenomes</taxon>
    </lineage>
</organism>
<keyword evidence="5 7" id="KW-1133">Transmembrane helix</keyword>
<feature type="transmembrane region" description="Helical" evidence="7">
    <location>
        <begin position="198"/>
        <end position="219"/>
    </location>
</feature>
<reference evidence="9" key="1">
    <citation type="submission" date="2018-05" db="EMBL/GenBank/DDBJ databases">
        <authorList>
            <person name="Lanie J.A."/>
            <person name="Ng W.-L."/>
            <person name="Kazmierczak K.M."/>
            <person name="Andrzejewski T.M."/>
            <person name="Davidsen T.M."/>
            <person name="Wayne K.J."/>
            <person name="Tettelin H."/>
            <person name="Glass J.I."/>
            <person name="Rusch D."/>
            <person name="Podicherti R."/>
            <person name="Tsui H.-C.T."/>
            <person name="Winkler M.E."/>
        </authorList>
    </citation>
    <scope>NUCLEOTIDE SEQUENCE</scope>
</reference>
<evidence type="ECO:0000256" key="1">
    <source>
        <dbReference type="ARBA" id="ARBA00004141"/>
    </source>
</evidence>
<proteinExistence type="inferred from homology"/>
<dbReference type="FunFam" id="1.20.1540.10:FF:000027">
    <property type="entry name" value="Rhomboid family intramembrane serine protease"/>
    <property type="match status" value="1"/>
</dbReference>
<evidence type="ECO:0000256" key="6">
    <source>
        <dbReference type="ARBA" id="ARBA00023136"/>
    </source>
</evidence>
<feature type="transmembrane region" description="Helical" evidence="7">
    <location>
        <begin position="42"/>
        <end position="65"/>
    </location>
</feature>
<feature type="transmembrane region" description="Helical" evidence="7">
    <location>
        <begin position="162"/>
        <end position="186"/>
    </location>
</feature>
<dbReference type="Pfam" id="PF01694">
    <property type="entry name" value="Rhomboid"/>
    <property type="match status" value="1"/>
</dbReference>
<feature type="transmembrane region" description="Helical" evidence="7">
    <location>
        <begin position="130"/>
        <end position="150"/>
    </location>
</feature>
<evidence type="ECO:0000256" key="5">
    <source>
        <dbReference type="ARBA" id="ARBA00022989"/>
    </source>
</evidence>
<comment type="subcellular location">
    <subcellularLocation>
        <location evidence="1">Membrane</location>
        <topology evidence="1">Multi-pass membrane protein</topology>
    </subcellularLocation>
</comment>
<dbReference type="PANTHER" id="PTHR43731">
    <property type="entry name" value="RHOMBOID PROTEASE"/>
    <property type="match status" value="1"/>
</dbReference>
<dbReference type="Gene3D" id="1.20.1540.10">
    <property type="entry name" value="Rhomboid-like"/>
    <property type="match status" value="1"/>
</dbReference>
<dbReference type="EMBL" id="UINC01153310">
    <property type="protein sequence ID" value="SVD47963.1"/>
    <property type="molecule type" value="Genomic_DNA"/>
</dbReference>
<keyword evidence="6 7" id="KW-0472">Membrane</keyword>
<feature type="transmembrane region" description="Helical" evidence="7">
    <location>
        <begin position="12"/>
        <end position="30"/>
    </location>
</feature>
<accession>A0A382VN82</accession>
<dbReference type="AlphaFoldDB" id="A0A382VN82"/>
<feature type="domain" description="Peptidase S54 rhomboid" evidence="8">
    <location>
        <begin position="70"/>
        <end position="216"/>
    </location>
</feature>
<keyword evidence="3 7" id="KW-0812">Transmembrane</keyword>
<dbReference type="PANTHER" id="PTHR43731:SF14">
    <property type="entry name" value="PRESENILIN-ASSOCIATED RHOMBOID-LIKE PROTEIN, MITOCHONDRIAL"/>
    <property type="match status" value="1"/>
</dbReference>
<name>A0A382VN82_9ZZZZ</name>
<sequence>MIPLGDENPTRSKPIVTITLLVICCLIYLWQMSLGQEGQRAVYALGVIPARLLEGGALPVSLQWVSAEMTIITSMFLHGGFMHLAGNMLYLWIFGDNVEDILGKVPFILFYLACGIIAVFTQAIPEPDSTIPMIGASGAISGILGAYVVFFPKHKVRVAIPFGFFIQVLRLPAFVVLLFWFIFQLISSAGAGTGGGVAFRAHIGGFVAGLVLGPIVAVLTRRFRKTSESNY</sequence>
<evidence type="ECO:0000259" key="8">
    <source>
        <dbReference type="Pfam" id="PF01694"/>
    </source>
</evidence>
<dbReference type="GO" id="GO:0004252">
    <property type="term" value="F:serine-type endopeptidase activity"/>
    <property type="evidence" value="ECO:0007669"/>
    <property type="project" value="InterPro"/>
</dbReference>
<feature type="transmembrane region" description="Helical" evidence="7">
    <location>
        <begin position="105"/>
        <end position="124"/>
    </location>
</feature>
<feature type="transmembrane region" description="Helical" evidence="7">
    <location>
        <begin position="71"/>
        <end position="93"/>
    </location>
</feature>
<evidence type="ECO:0000313" key="9">
    <source>
        <dbReference type="EMBL" id="SVD47963.1"/>
    </source>
</evidence>
<keyword evidence="4" id="KW-0378">Hydrolase</keyword>
<dbReference type="InterPro" id="IPR035952">
    <property type="entry name" value="Rhomboid-like_sf"/>
</dbReference>
<dbReference type="GO" id="GO:0016020">
    <property type="term" value="C:membrane"/>
    <property type="evidence" value="ECO:0007669"/>
    <property type="project" value="UniProtKB-SubCell"/>
</dbReference>
<dbReference type="InterPro" id="IPR022764">
    <property type="entry name" value="Peptidase_S54_rhomboid_dom"/>
</dbReference>
<comment type="similarity">
    <text evidence="2">Belongs to the peptidase S54 family.</text>
</comment>
<evidence type="ECO:0000256" key="3">
    <source>
        <dbReference type="ARBA" id="ARBA00022692"/>
    </source>
</evidence>
<dbReference type="SUPFAM" id="SSF144091">
    <property type="entry name" value="Rhomboid-like"/>
    <property type="match status" value="1"/>
</dbReference>